<gene>
    <name evidence="2" type="ORF">XENORESO_015079</name>
</gene>
<comment type="caution">
    <text evidence="2">The sequence shown here is derived from an EMBL/GenBank/DDBJ whole genome shotgun (WGS) entry which is preliminary data.</text>
</comment>
<keyword evidence="3" id="KW-1185">Reference proteome</keyword>
<evidence type="ECO:0000256" key="1">
    <source>
        <dbReference type="SAM" id="MobiDB-lite"/>
    </source>
</evidence>
<dbReference type="EMBL" id="JAHRIM010074882">
    <property type="protein sequence ID" value="MEQ2274156.1"/>
    <property type="molecule type" value="Genomic_DNA"/>
</dbReference>
<evidence type="ECO:0008006" key="4">
    <source>
        <dbReference type="Google" id="ProtNLM"/>
    </source>
</evidence>
<organism evidence="2 3">
    <name type="scientific">Xenotaenia resolanae</name>
    <dbReference type="NCBI Taxonomy" id="208358"/>
    <lineage>
        <taxon>Eukaryota</taxon>
        <taxon>Metazoa</taxon>
        <taxon>Chordata</taxon>
        <taxon>Craniata</taxon>
        <taxon>Vertebrata</taxon>
        <taxon>Euteleostomi</taxon>
        <taxon>Actinopterygii</taxon>
        <taxon>Neopterygii</taxon>
        <taxon>Teleostei</taxon>
        <taxon>Neoteleostei</taxon>
        <taxon>Acanthomorphata</taxon>
        <taxon>Ovalentaria</taxon>
        <taxon>Atherinomorphae</taxon>
        <taxon>Cyprinodontiformes</taxon>
        <taxon>Goodeidae</taxon>
        <taxon>Xenotaenia</taxon>
    </lineage>
</organism>
<dbReference type="Proteomes" id="UP001444071">
    <property type="component" value="Unassembled WGS sequence"/>
</dbReference>
<feature type="non-terminal residue" evidence="2">
    <location>
        <position position="1"/>
    </location>
</feature>
<evidence type="ECO:0000313" key="3">
    <source>
        <dbReference type="Proteomes" id="UP001444071"/>
    </source>
</evidence>
<protein>
    <recommendedName>
        <fullName evidence="4">ALMS motif domain-containing protein</fullName>
    </recommendedName>
</protein>
<feature type="compositionally biased region" description="Basic and acidic residues" evidence="1">
    <location>
        <begin position="98"/>
        <end position="121"/>
    </location>
</feature>
<evidence type="ECO:0000313" key="2">
    <source>
        <dbReference type="EMBL" id="MEQ2274156.1"/>
    </source>
</evidence>
<accession>A0ABV0WXT3</accession>
<feature type="region of interest" description="Disordered" evidence="1">
    <location>
        <begin position="70"/>
        <end position="139"/>
    </location>
</feature>
<proteinExistence type="predicted"/>
<name>A0ABV0WXT3_9TELE</name>
<feature type="region of interest" description="Disordered" evidence="1">
    <location>
        <begin position="30"/>
        <end position="51"/>
    </location>
</feature>
<sequence>VVASRTHSPLHTGEASPCCGGCSPRTLLMPTAPRTMLATPRPTSTKERRSRLQRILRLEHILPQASLQLQQEEVSTRRERIPQYSAFRRRRGSAPFDPSKKARADPLKSVHTEQKVLKELIKNTGKQSETKKKKRHHLS</sequence>
<reference evidence="2 3" key="1">
    <citation type="submission" date="2021-06" db="EMBL/GenBank/DDBJ databases">
        <authorList>
            <person name="Palmer J.M."/>
        </authorList>
    </citation>
    <scope>NUCLEOTIDE SEQUENCE [LARGE SCALE GENOMIC DNA]</scope>
    <source>
        <strain evidence="2 3">XR_2019</strain>
        <tissue evidence="2">Muscle</tissue>
    </source>
</reference>